<sequence length="264" mass="29401">MSRFFRVIGLLMVFGTGFSPFIAQWLWDDPFMVMQAWWFKPILFGGIGLLVISSIFGTSLGQRKIKSGLPAVGVIQSIQQTGTYINEQPEVKMMLKVSRQGRETYDTELRTIVPLTSLSQFQPGAIIPIVVSEKDERKVGLDQHGTVSQEHMQQLLNEKMMQQGIAPEMVDIARTGEKGLAKILDVTPMGSGQNGNIKLQLKLSITKPNGETFEVITQKEILPSAMSQVQQGHIINVFYSPQDPSKVALALQVQEQQLNHLFSS</sequence>
<dbReference type="RefSeq" id="WP_090915418.1">
    <property type="nucleotide sequence ID" value="NZ_FMVM01000001.1"/>
</dbReference>
<keyword evidence="1" id="KW-1133">Transmembrane helix</keyword>
<protein>
    <submittedName>
        <fullName evidence="2">Uncharacterized protein</fullName>
    </submittedName>
</protein>
<evidence type="ECO:0000313" key="3">
    <source>
        <dbReference type="Proteomes" id="UP000198538"/>
    </source>
</evidence>
<accession>A0A1G5BJJ3</accession>
<feature type="transmembrane region" description="Helical" evidence="1">
    <location>
        <begin position="38"/>
        <end position="57"/>
    </location>
</feature>
<evidence type="ECO:0000313" key="2">
    <source>
        <dbReference type="EMBL" id="SCX90382.1"/>
    </source>
</evidence>
<keyword evidence="1" id="KW-0472">Membrane</keyword>
<keyword evidence="1" id="KW-0812">Transmembrane</keyword>
<dbReference type="EMBL" id="FMVM01000001">
    <property type="protein sequence ID" value="SCX90382.1"/>
    <property type="molecule type" value="Genomic_DNA"/>
</dbReference>
<evidence type="ECO:0000256" key="1">
    <source>
        <dbReference type="SAM" id="Phobius"/>
    </source>
</evidence>
<proteinExistence type="predicted"/>
<dbReference type="STRING" id="582692.SAMN05720606_101403"/>
<feature type="transmembrane region" description="Helical" evidence="1">
    <location>
        <begin position="7"/>
        <end position="26"/>
    </location>
</feature>
<organism evidence="2 3">
    <name type="scientific">Paenibacillus polysaccharolyticus</name>
    <dbReference type="NCBI Taxonomy" id="582692"/>
    <lineage>
        <taxon>Bacteria</taxon>
        <taxon>Bacillati</taxon>
        <taxon>Bacillota</taxon>
        <taxon>Bacilli</taxon>
        <taxon>Bacillales</taxon>
        <taxon>Paenibacillaceae</taxon>
        <taxon>Paenibacillus</taxon>
    </lineage>
</organism>
<gene>
    <name evidence="2" type="ORF">SAMN05720606_101403</name>
</gene>
<dbReference type="Proteomes" id="UP000198538">
    <property type="component" value="Unassembled WGS sequence"/>
</dbReference>
<keyword evidence="3" id="KW-1185">Reference proteome</keyword>
<dbReference type="AlphaFoldDB" id="A0A1G5BJJ3"/>
<reference evidence="3" key="1">
    <citation type="submission" date="2016-10" db="EMBL/GenBank/DDBJ databases">
        <authorList>
            <person name="Varghese N."/>
            <person name="Submissions S."/>
        </authorList>
    </citation>
    <scope>NUCLEOTIDE SEQUENCE [LARGE SCALE GENOMIC DNA]</scope>
    <source>
        <strain evidence="3">BL9</strain>
    </source>
</reference>
<name>A0A1G5BJJ3_9BACL</name>